<keyword evidence="2" id="KW-1185">Reference proteome</keyword>
<accession>A0A212C080</accession>
<dbReference type="AlphaFoldDB" id="A0A212C080"/>
<protein>
    <submittedName>
        <fullName evidence="1">Uncharacterized protein</fullName>
    </submittedName>
</protein>
<organism evidence="1 2">
    <name type="scientific">Cervus elaphus hippelaphus</name>
    <name type="common">European red deer</name>
    <dbReference type="NCBI Taxonomy" id="46360"/>
    <lineage>
        <taxon>Eukaryota</taxon>
        <taxon>Metazoa</taxon>
        <taxon>Chordata</taxon>
        <taxon>Craniata</taxon>
        <taxon>Vertebrata</taxon>
        <taxon>Euteleostomi</taxon>
        <taxon>Mammalia</taxon>
        <taxon>Eutheria</taxon>
        <taxon>Laurasiatheria</taxon>
        <taxon>Artiodactyla</taxon>
        <taxon>Ruminantia</taxon>
        <taxon>Pecora</taxon>
        <taxon>Cervidae</taxon>
        <taxon>Cervinae</taxon>
        <taxon>Cervus</taxon>
    </lineage>
</organism>
<sequence>MAAAEGRRAWQKGRERWL</sequence>
<dbReference type="EMBL" id="MKHE01000034">
    <property type="protein sequence ID" value="OWJ99395.1"/>
    <property type="molecule type" value="Genomic_DNA"/>
</dbReference>
<proteinExistence type="predicted"/>
<gene>
    <name evidence="1" type="ORF">Celaphus_00009805</name>
</gene>
<evidence type="ECO:0000313" key="1">
    <source>
        <dbReference type="EMBL" id="OWJ99395.1"/>
    </source>
</evidence>
<name>A0A212C080_CEREH</name>
<reference evidence="1 2" key="1">
    <citation type="journal article" date="2018" name="Mol. Genet. Genomics">
        <title>The red deer Cervus elaphus genome CerEla1.0: sequencing, annotating, genes, and chromosomes.</title>
        <authorList>
            <person name="Bana N.A."/>
            <person name="Nyiri A."/>
            <person name="Nagy J."/>
            <person name="Frank K."/>
            <person name="Nagy T."/>
            <person name="Steger V."/>
            <person name="Schiller M."/>
            <person name="Lakatos P."/>
            <person name="Sugar L."/>
            <person name="Horn P."/>
            <person name="Barta E."/>
            <person name="Orosz L."/>
        </authorList>
    </citation>
    <scope>NUCLEOTIDE SEQUENCE [LARGE SCALE GENOMIC DNA]</scope>
    <source>
        <strain evidence="1">Hungarian</strain>
    </source>
</reference>
<comment type="caution">
    <text evidence="1">The sequence shown here is derived from an EMBL/GenBank/DDBJ whole genome shotgun (WGS) entry which is preliminary data.</text>
</comment>
<dbReference type="Proteomes" id="UP000242450">
    <property type="component" value="Chromosome X"/>
</dbReference>
<evidence type="ECO:0000313" key="2">
    <source>
        <dbReference type="Proteomes" id="UP000242450"/>
    </source>
</evidence>